<dbReference type="Proteomes" id="UP000183947">
    <property type="component" value="Unassembled WGS sequence"/>
</dbReference>
<protein>
    <recommendedName>
        <fullName evidence="3">Carbohydrate-binding domain-containing protein</fullName>
    </recommendedName>
</protein>
<evidence type="ECO:0008006" key="3">
    <source>
        <dbReference type="Google" id="ProtNLM"/>
    </source>
</evidence>
<gene>
    <name evidence="1" type="ORF">SAMN02746009_03651</name>
</gene>
<dbReference type="AlphaFoldDB" id="A0A1M7EPS8"/>
<name>A0A1M7EPS8_9BACT</name>
<keyword evidence="2" id="KW-1185">Reference proteome</keyword>
<sequence>MPTSELKHAVALRGRGPVLAPAPQVRWQLTPEGWFEATFDVPLPPGAAWNVNPAYSRTRYRDNWGLWEHDVVELFLQARPYPDVTSGPYLELQLSPLGQPFALVVEEPARRYAAPEMLAFLHENVPGEASWRVRVAVQVPGYAPGAPLFGNLTACLGPAEARTYWGLQLNAGPEPDFHRPTDFRQLI</sequence>
<reference evidence="2" key="1">
    <citation type="submission" date="2016-11" db="EMBL/GenBank/DDBJ databases">
        <authorList>
            <person name="Varghese N."/>
            <person name="Submissions S."/>
        </authorList>
    </citation>
    <scope>NUCLEOTIDE SEQUENCE [LARGE SCALE GENOMIC DNA]</scope>
    <source>
        <strain evidence="2">DSM 18569</strain>
    </source>
</reference>
<dbReference type="EMBL" id="FRAS01000026">
    <property type="protein sequence ID" value="SHL93688.1"/>
    <property type="molecule type" value="Genomic_DNA"/>
</dbReference>
<evidence type="ECO:0000313" key="1">
    <source>
        <dbReference type="EMBL" id="SHL93688.1"/>
    </source>
</evidence>
<dbReference type="STRING" id="1121959.SAMN02746009_03651"/>
<dbReference type="Gene3D" id="2.60.40.1190">
    <property type="match status" value="1"/>
</dbReference>
<organism evidence="1 2">
    <name type="scientific">Hymenobacter psychrotolerans DSM 18569</name>
    <dbReference type="NCBI Taxonomy" id="1121959"/>
    <lineage>
        <taxon>Bacteria</taxon>
        <taxon>Pseudomonadati</taxon>
        <taxon>Bacteroidota</taxon>
        <taxon>Cytophagia</taxon>
        <taxon>Cytophagales</taxon>
        <taxon>Hymenobacteraceae</taxon>
        <taxon>Hymenobacter</taxon>
    </lineage>
</organism>
<evidence type="ECO:0000313" key="2">
    <source>
        <dbReference type="Proteomes" id="UP000183947"/>
    </source>
</evidence>
<accession>A0A1M7EPS8</accession>
<proteinExistence type="predicted"/>